<dbReference type="GO" id="GO:0042796">
    <property type="term" value="P:snRNA transcription by RNA polymerase III"/>
    <property type="evidence" value="ECO:0007669"/>
    <property type="project" value="TreeGrafter"/>
</dbReference>
<dbReference type="PANTHER" id="PTHR46621:SF1">
    <property type="entry name" value="SNRNA-ACTIVATING PROTEIN COMPLEX SUBUNIT 4"/>
    <property type="match status" value="1"/>
</dbReference>
<keyword evidence="9" id="KW-1185">Reference proteome</keyword>
<dbReference type="Pfam" id="PF04218">
    <property type="entry name" value="CENP-B_N"/>
    <property type="match status" value="1"/>
</dbReference>
<feature type="coiled-coil region" evidence="6">
    <location>
        <begin position="19"/>
        <end position="47"/>
    </location>
</feature>
<accession>A0A9J6D3B5</accession>
<reference evidence="8" key="2">
    <citation type="submission" date="2021-09" db="EMBL/GenBank/DDBJ databases">
        <authorList>
            <person name="Jia N."/>
            <person name="Wang J."/>
            <person name="Shi W."/>
            <person name="Du L."/>
            <person name="Sun Y."/>
            <person name="Zhan W."/>
            <person name="Jiang J."/>
            <person name="Wang Q."/>
            <person name="Zhang B."/>
            <person name="Ji P."/>
            <person name="Sakyi L.B."/>
            <person name="Cui X."/>
            <person name="Yuan T."/>
            <person name="Jiang B."/>
            <person name="Yang W."/>
            <person name="Lam T.T.-Y."/>
            <person name="Chang Q."/>
            <person name="Ding S."/>
            <person name="Wang X."/>
            <person name="Zhu J."/>
            <person name="Ruan X."/>
            <person name="Zhao L."/>
            <person name="Wei J."/>
            <person name="Que T."/>
            <person name="Du C."/>
            <person name="Cheng J."/>
            <person name="Dai P."/>
            <person name="Han X."/>
            <person name="Huang E."/>
            <person name="Gao Y."/>
            <person name="Liu J."/>
            <person name="Shao H."/>
            <person name="Ye R."/>
            <person name="Li L."/>
            <person name="Wei W."/>
            <person name="Wang X."/>
            <person name="Wang C."/>
            <person name="Huo Q."/>
            <person name="Li W."/>
            <person name="Guo W."/>
            <person name="Chen H."/>
            <person name="Chen S."/>
            <person name="Zhou L."/>
            <person name="Zhou L."/>
            <person name="Ni X."/>
            <person name="Tian J."/>
            <person name="Zhou Y."/>
            <person name="Sheng Y."/>
            <person name="Liu T."/>
            <person name="Pan Y."/>
            <person name="Xia L."/>
            <person name="Li J."/>
            <person name="Zhao F."/>
            <person name="Cao W."/>
        </authorList>
    </citation>
    <scope>NUCLEOTIDE SEQUENCE</scope>
    <source>
        <strain evidence="8">Rmic-2018</strain>
        <tissue evidence="8">Larvae</tissue>
    </source>
</reference>
<dbReference type="InterPro" id="IPR007889">
    <property type="entry name" value="HTH_Psq"/>
</dbReference>
<dbReference type="SUPFAM" id="SSF46689">
    <property type="entry name" value="Homeodomain-like"/>
    <property type="match status" value="1"/>
</dbReference>
<evidence type="ECO:0000256" key="2">
    <source>
        <dbReference type="ARBA" id="ARBA00023015"/>
    </source>
</evidence>
<organism evidence="8 9">
    <name type="scientific">Rhipicephalus microplus</name>
    <name type="common">Cattle tick</name>
    <name type="synonym">Boophilus microplus</name>
    <dbReference type="NCBI Taxonomy" id="6941"/>
    <lineage>
        <taxon>Eukaryota</taxon>
        <taxon>Metazoa</taxon>
        <taxon>Ecdysozoa</taxon>
        <taxon>Arthropoda</taxon>
        <taxon>Chelicerata</taxon>
        <taxon>Arachnida</taxon>
        <taxon>Acari</taxon>
        <taxon>Parasitiformes</taxon>
        <taxon>Ixodida</taxon>
        <taxon>Ixodoidea</taxon>
        <taxon>Ixodidae</taxon>
        <taxon>Rhipicephalinae</taxon>
        <taxon>Rhipicephalus</taxon>
        <taxon>Boophilus</taxon>
    </lineage>
</organism>
<keyword evidence="6" id="KW-0175">Coiled coil</keyword>
<sequence>MPTDLRSLLSLNRAYQALLDNAICELAERLEENRQLRMELLAKLSERSARPAKPKVRKNWYHSLVFHHPYFRDINGMRAPMNEDEKIKRANKEMDPYLTPPLHWSAEENRMLVEAVKSNVLQQSLESMMDRKEALAQKILETEDPDQIAEITARIDQLEEQHGLWCCLLVLCELYWRAVIMACAKRQNLPFAAKLEIINRVERDEKKSDVATAYKILRSTLSTILKNNADIGAKSDKRPGARGA</sequence>
<comment type="subcellular location">
    <subcellularLocation>
        <location evidence="1">Nucleus</location>
    </subcellularLocation>
</comment>
<reference evidence="8" key="1">
    <citation type="journal article" date="2020" name="Cell">
        <title>Large-Scale Comparative Analyses of Tick Genomes Elucidate Their Genetic Diversity and Vector Capacities.</title>
        <authorList>
            <consortium name="Tick Genome and Microbiome Consortium (TIGMIC)"/>
            <person name="Jia N."/>
            <person name="Wang J."/>
            <person name="Shi W."/>
            <person name="Du L."/>
            <person name="Sun Y."/>
            <person name="Zhan W."/>
            <person name="Jiang J.F."/>
            <person name="Wang Q."/>
            <person name="Zhang B."/>
            <person name="Ji P."/>
            <person name="Bell-Sakyi L."/>
            <person name="Cui X.M."/>
            <person name="Yuan T.T."/>
            <person name="Jiang B.G."/>
            <person name="Yang W.F."/>
            <person name="Lam T.T."/>
            <person name="Chang Q.C."/>
            <person name="Ding S.J."/>
            <person name="Wang X.J."/>
            <person name="Zhu J.G."/>
            <person name="Ruan X.D."/>
            <person name="Zhao L."/>
            <person name="Wei J.T."/>
            <person name="Ye R.Z."/>
            <person name="Que T.C."/>
            <person name="Du C.H."/>
            <person name="Zhou Y.H."/>
            <person name="Cheng J.X."/>
            <person name="Dai P.F."/>
            <person name="Guo W.B."/>
            <person name="Han X.H."/>
            <person name="Huang E.J."/>
            <person name="Li L.F."/>
            <person name="Wei W."/>
            <person name="Gao Y.C."/>
            <person name="Liu J.Z."/>
            <person name="Shao H.Z."/>
            <person name="Wang X."/>
            <person name="Wang C.C."/>
            <person name="Yang T.C."/>
            <person name="Huo Q.B."/>
            <person name="Li W."/>
            <person name="Chen H.Y."/>
            <person name="Chen S.E."/>
            <person name="Zhou L.G."/>
            <person name="Ni X.B."/>
            <person name="Tian J.H."/>
            <person name="Sheng Y."/>
            <person name="Liu T."/>
            <person name="Pan Y.S."/>
            <person name="Xia L.Y."/>
            <person name="Li J."/>
            <person name="Zhao F."/>
            <person name="Cao W.C."/>
        </authorList>
    </citation>
    <scope>NUCLEOTIDE SEQUENCE</scope>
    <source>
        <strain evidence="8">Rmic-2018</strain>
    </source>
</reference>
<gene>
    <name evidence="8" type="ORF">HPB51_026325</name>
</gene>
<evidence type="ECO:0000256" key="3">
    <source>
        <dbReference type="ARBA" id="ARBA00023125"/>
    </source>
</evidence>
<evidence type="ECO:0000313" key="9">
    <source>
        <dbReference type="Proteomes" id="UP000821866"/>
    </source>
</evidence>
<feature type="domain" description="HTH psq-type" evidence="7">
    <location>
        <begin position="185"/>
        <end position="231"/>
    </location>
</feature>
<dbReference type="AlphaFoldDB" id="A0A9J6D3B5"/>
<dbReference type="Proteomes" id="UP000821866">
    <property type="component" value="Unassembled WGS sequence"/>
</dbReference>
<keyword evidence="5" id="KW-0539">Nucleus</keyword>
<dbReference type="EMBL" id="JABSTU010000047">
    <property type="protein sequence ID" value="KAH8001170.1"/>
    <property type="molecule type" value="Genomic_DNA"/>
</dbReference>
<name>A0A9J6D3B5_RHIMP</name>
<evidence type="ECO:0000256" key="4">
    <source>
        <dbReference type="ARBA" id="ARBA00023163"/>
    </source>
</evidence>
<evidence type="ECO:0000259" key="7">
    <source>
        <dbReference type="Pfam" id="PF04218"/>
    </source>
</evidence>
<protein>
    <recommendedName>
        <fullName evidence="7">HTH psq-type domain-containing protein</fullName>
    </recommendedName>
</protein>
<dbReference type="GO" id="GO:0005634">
    <property type="term" value="C:nucleus"/>
    <property type="evidence" value="ECO:0007669"/>
    <property type="project" value="UniProtKB-SubCell"/>
</dbReference>
<evidence type="ECO:0000256" key="6">
    <source>
        <dbReference type="SAM" id="Coils"/>
    </source>
</evidence>
<keyword evidence="3" id="KW-0238">DNA-binding</keyword>
<evidence type="ECO:0000256" key="5">
    <source>
        <dbReference type="ARBA" id="ARBA00023242"/>
    </source>
</evidence>
<dbReference type="VEuPathDB" id="VectorBase:LOC119173307"/>
<dbReference type="InterPro" id="IPR051575">
    <property type="entry name" value="Myb-like_DNA-bd"/>
</dbReference>
<dbReference type="VEuPathDB" id="VectorBase:LOC119182063"/>
<keyword evidence="2" id="KW-0805">Transcription regulation</keyword>
<dbReference type="GO" id="GO:0001006">
    <property type="term" value="F:RNA polymerase III type 3 promoter sequence-specific DNA binding"/>
    <property type="evidence" value="ECO:0007669"/>
    <property type="project" value="TreeGrafter"/>
</dbReference>
<dbReference type="InterPro" id="IPR009057">
    <property type="entry name" value="Homeodomain-like_sf"/>
</dbReference>
<evidence type="ECO:0000256" key="1">
    <source>
        <dbReference type="ARBA" id="ARBA00004123"/>
    </source>
</evidence>
<proteinExistence type="predicted"/>
<dbReference type="PANTHER" id="PTHR46621">
    <property type="entry name" value="SNRNA-ACTIVATING PROTEIN COMPLEX SUBUNIT 4"/>
    <property type="match status" value="1"/>
</dbReference>
<dbReference type="GO" id="GO:0000978">
    <property type="term" value="F:RNA polymerase II cis-regulatory region sequence-specific DNA binding"/>
    <property type="evidence" value="ECO:0007669"/>
    <property type="project" value="TreeGrafter"/>
</dbReference>
<dbReference type="Gene3D" id="1.10.10.60">
    <property type="entry name" value="Homeodomain-like"/>
    <property type="match status" value="1"/>
</dbReference>
<comment type="caution">
    <text evidence="8">The sequence shown here is derived from an EMBL/GenBank/DDBJ whole genome shotgun (WGS) entry which is preliminary data.</text>
</comment>
<dbReference type="GO" id="GO:0042795">
    <property type="term" value="P:snRNA transcription by RNA polymerase II"/>
    <property type="evidence" value="ECO:0007669"/>
    <property type="project" value="TreeGrafter"/>
</dbReference>
<dbReference type="GO" id="GO:0019185">
    <property type="term" value="C:snRNA-activating protein complex"/>
    <property type="evidence" value="ECO:0007669"/>
    <property type="project" value="TreeGrafter"/>
</dbReference>
<keyword evidence="4" id="KW-0804">Transcription</keyword>
<evidence type="ECO:0000313" key="8">
    <source>
        <dbReference type="EMBL" id="KAH8001170.1"/>
    </source>
</evidence>